<evidence type="ECO:0000313" key="7">
    <source>
        <dbReference type="Proteomes" id="UP000253831"/>
    </source>
</evidence>
<keyword evidence="4" id="KW-0804">Transcription</keyword>
<dbReference type="SUPFAM" id="SSF53850">
    <property type="entry name" value="Periplasmic binding protein-like II"/>
    <property type="match status" value="1"/>
</dbReference>
<dbReference type="NCBIfam" id="TIGR03298">
    <property type="entry name" value="argP"/>
    <property type="match status" value="1"/>
</dbReference>
<dbReference type="InterPro" id="IPR036388">
    <property type="entry name" value="WH-like_DNA-bd_sf"/>
</dbReference>
<evidence type="ECO:0000259" key="5">
    <source>
        <dbReference type="PROSITE" id="PS50931"/>
    </source>
</evidence>
<evidence type="ECO:0000256" key="3">
    <source>
        <dbReference type="ARBA" id="ARBA00023125"/>
    </source>
</evidence>
<protein>
    <submittedName>
        <fullName evidence="6">LysR family transcriptional regulator ArgP</fullName>
    </submittedName>
</protein>
<dbReference type="PROSITE" id="PS50931">
    <property type="entry name" value="HTH_LYSR"/>
    <property type="match status" value="1"/>
</dbReference>
<sequence length="305" mass="33044">MKIDNAQLAAFAETLREGSFDLAARKLNVTPSAISQRIKLLEERMGQVLIQRSTPCQATAAGRPLLRYAEELALLESEALSALGVLDVDAAGAPSSVRIPMVINADSLDSWFLEVFDDLAASTAITLDLRVEDQDHSLLLLREGAVMAGVSANAKAIQGCRVEALGVMRYLALASPSYVERHFSAGVNAESLNAAPMLMFNKKDALQQAFLAQLTDAVIKPPTHYLPTTRSFGEAVLRGMTWGMIPEQLAEAQLQAGQLIELAAPRCLDVPLFWHRWRITSSALESLSRLVHKAAGKALRQTPAS</sequence>
<dbReference type="InterPro" id="IPR050176">
    <property type="entry name" value="LTTR"/>
</dbReference>
<dbReference type="GO" id="GO:0003677">
    <property type="term" value="F:DNA binding"/>
    <property type="evidence" value="ECO:0007669"/>
    <property type="project" value="UniProtKB-KW"/>
</dbReference>
<dbReference type="InterPro" id="IPR000847">
    <property type="entry name" value="LysR_HTH_N"/>
</dbReference>
<dbReference type="PANTHER" id="PTHR30579">
    <property type="entry name" value="TRANSCRIPTIONAL REGULATOR"/>
    <property type="match status" value="1"/>
</dbReference>
<evidence type="ECO:0000313" key="6">
    <source>
        <dbReference type="EMBL" id="RDE50895.1"/>
    </source>
</evidence>
<dbReference type="PANTHER" id="PTHR30579:SF2">
    <property type="entry name" value="HTH-TYPE TRANSCRIPTIONAL REGULATOR ARGP"/>
    <property type="match status" value="1"/>
</dbReference>
<keyword evidence="2" id="KW-0805">Transcription regulation</keyword>
<dbReference type="SUPFAM" id="SSF46785">
    <property type="entry name" value="Winged helix' DNA-binding domain"/>
    <property type="match status" value="1"/>
</dbReference>
<dbReference type="InterPro" id="IPR036390">
    <property type="entry name" value="WH_DNA-bd_sf"/>
</dbReference>
<evidence type="ECO:0000256" key="1">
    <source>
        <dbReference type="ARBA" id="ARBA00009437"/>
    </source>
</evidence>
<dbReference type="InterPro" id="IPR005119">
    <property type="entry name" value="LysR_subst-bd"/>
</dbReference>
<feature type="domain" description="HTH lysR-type" evidence="5">
    <location>
        <begin position="3"/>
        <end position="59"/>
    </location>
</feature>
<proteinExistence type="inferred from homology"/>
<gene>
    <name evidence="6" type="ORF">DVS81_08770</name>
</gene>
<dbReference type="RefSeq" id="WP_332355040.1">
    <property type="nucleotide sequence ID" value="NZ_JAZKTZ010000006.1"/>
</dbReference>
<dbReference type="NCBIfam" id="NF009888">
    <property type="entry name" value="PRK13348.1"/>
    <property type="match status" value="1"/>
</dbReference>
<name>A0A369XNC1_9PROT</name>
<dbReference type="Proteomes" id="UP000253831">
    <property type="component" value="Unassembled WGS sequence"/>
</dbReference>
<keyword evidence="3" id="KW-0238">DNA-binding</keyword>
<dbReference type="NCBIfam" id="NF002964">
    <property type="entry name" value="PRK03635.1"/>
    <property type="match status" value="1"/>
</dbReference>
<dbReference type="InterPro" id="IPR017685">
    <property type="entry name" value="ArgP"/>
</dbReference>
<dbReference type="Gene3D" id="1.10.10.10">
    <property type="entry name" value="Winged helix-like DNA-binding domain superfamily/Winged helix DNA-binding domain"/>
    <property type="match status" value="1"/>
</dbReference>
<dbReference type="Gene3D" id="3.40.190.290">
    <property type="match status" value="1"/>
</dbReference>
<dbReference type="GO" id="GO:0003700">
    <property type="term" value="F:DNA-binding transcription factor activity"/>
    <property type="evidence" value="ECO:0007669"/>
    <property type="project" value="InterPro"/>
</dbReference>
<evidence type="ECO:0000256" key="4">
    <source>
        <dbReference type="ARBA" id="ARBA00023163"/>
    </source>
</evidence>
<dbReference type="AlphaFoldDB" id="A0A369XNC1"/>
<evidence type="ECO:0000256" key="2">
    <source>
        <dbReference type="ARBA" id="ARBA00023015"/>
    </source>
</evidence>
<dbReference type="EMBL" id="QPGA01000013">
    <property type="protein sequence ID" value="RDE50895.1"/>
    <property type="molecule type" value="Genomic_DNA"/>
</dbReference>
<organism evidence="6 7">
    <name type="scientific">Candidatus Accumulibacter meliphilus</name>
    <dbReference type="NCBI Taxonomy" id="2211374"/>
    <lineage>
        <taxon>Bacteria</taxon>
        <taxon>Pseudomonadati</taxon>
        <taxon>Pseudomonadota</taxon>
        <taxon>Betaproteobacteria</taxon>
        <taxon>Candidatus Accumulibacter</taxon>
    </lineage>
</organism>
<accession>A0A369XNC1</accession>
<dbReference type="Pfam" id="PF03466">
    <property type="entry name" value="LysR_substrate"/>
    <property type="match status" value="1"/>
</dbReference>
<comment type="similarity">
    <text evidence="1">Belongs to the LysR transcriptional regulatory family.</text>
</comment>
<reference evidence="6 7" key="1">
    <citation type="submission" date="2018-05" db="EMBL/GenBank/DDBJ databases">
        <title>Integrated omic analyses show evidence that a Ca. Accumulibacter phosphatis strain performs denitrification under micro-aerobic conditions.</title>
        <authorList>
            <person name="Camejo P.Y."/>
            <person name="Katherine M.D."/>
            <person name="Daniel N.R."/>
        </authorList>
    </citation>
    <scope>NUCLEOTIDE SEQUENCE [LARGE SCALE GENOMIC DNA]</scope>
    <source>
        <strain evidence="6">UW-LDO-IC</strain>
    </source>
</reference>
<comment type="caution">
    <text evidence="6">The sequence shown here is derived from an EMBL/GenBank/DDBJ whole genome shotgun (WGS) entry which is preliminary data.</text>
</comment>
<dbReference type="Pfam" id="PF00126">
    <property type="entry name" value="HTH_1"/>
    <property type="match status" value="1"/>
</dbReference>